<keyword evidence="1" id="KW-0812">Transmembrane</keyword>
<dbReference type="EMBL" id="BAFK01000004">
    <property type="protein sequence ID" value="GAB58026.1"/>
    <property type="molecule type" value="Genomic_DNA"/>
</dbReference>
<evidence type="ECO:0000313" key="2">
    <source>
        <dbReference type="EMBL" id="GAB58026.1"/>
    </source>
</evidence>
<protein>
    <submittedName>
        <fullName evidence="2">Uncharacterized protein</fullName>
    </submittedName>
</protein>
<feature type="transmembrane region" description="Helical" evidence="1">
    <location>
        <begin position="36"/>
        <end position="54"/>
    </location>
</feature>
<name>I1DVE8_9GAMM</name>
<dbReference type="STRING" id="562729.RNAN_0997"/>
<feature type="transmembrane region" description="Helical" evidence="1">
    <location>
        <begin position="6"/>
        <end position="24"/>
    </location>
</feature>
<accession>I1DVE8</accession>
<reference evidence="2 3" key="1">
    <citation type="journal article" date="2012" name="J. Bacteriol.">
        <title>Genome Sequence of the Protease-Producing Bacterium Rheinheimera nanhaiensis E407-8T, Isolated from Deep-Sea Sediment of the South China Sea.</title>
        <authorList>
            <person name="Zhang X.-Y."/>
            <person name="Zhang Y.-J."/>
            <person name="Qin Q.-L."/>
            <person name="Xie B.-B."/>
            <person name="Chen X.-L."/>
            <person name="Zhou B.-C."/>
            <person name="Zhang Y.-Z."/>
        </authorList>
    </citation>
    <scope>NUCLEOTIDE SEQUENCE [LARGE SCALE GENOMIC DNA]</scope>
    <source>
        <strain evidence="2 3">E407-8</strain>
    </source>
</reference>
<comment type="caution">
    <text evidence="2">The sequence shown here is derived from an EMBL/GenBank/DDBJ whole genome shotgun (WGS) entry which is preliminary data.</text>
</comment>
<dbReference type="Proteomes" id="UP000004374">
    <property type="component" value="Unassembled WGS sequence"/>
</dbReference>
<evidence type="ECO:0000313" key="3">
    <source>
        <dbReference type="Proteomes" id="UP000004374"/>
    </source>
</evidence>
<dbReference type="AlphaFoldDB" id="I1DVE8"/>
<keyword evidence="1" id="KW-0472">Membrane</keyword>
<organism evidence="2 3">
    <name type="scientific">Rheinheimera nanhaiensis E407-8</name>
    <dbReference type="NCBI Taxonomy" id="562729"/>
    <lineage>
        <taxon>Bacteria</taxon>
        <taxon>Pseudomonadati</taxon>
        <taxon>Pseudomonadota</taxon>
        <taxon>Gammaproteobacteria</taxon>
        <taxon>Chromatiales</taxon>
        <taxon>Chromatiaceae</taxon>
        <taxon>Rheinheimera</taxon>
    </lineage>
</organism>
<keyword evidence="3" id="KW-1185">Reference proteome</keyword>
<sequence length="64" mass="7328">MNTLNAKWLAIAAWLISWLLLFWINFAAELSLMMHFFAIPLLLLSTAVGAAHFYEVRDDDNSND</sequence>
<proteinExistence type="predicted"/>
<evidence type="ECO:0000256" key="1">
    <source>
        <dbReference type="SAM" id="Phobius"/>
    </source>
</evidence>
<dbReference type="OrthoDB" id="5772045at2"/>
<keyword evidence="1" id="KW-1133">Transmembrane helix</keyword>
<dbReference type="RefSeq" id="WP_008219339.1">
    <property type="nucleotide sequence ID" value="NZ_BAFK01000004.1"/>
</dbReference>
<gene>
    <name evidence="2" type="ORF">RNAN_0997</name>
</gene>